<reference evidence="6 7" key="1">
    <citation type="submission" date="2020-02" db="EMBL/GenBank/DDBJ databases">
        <title>Genomic and physiological characterization of two novel Nitrospinaceae genera.</title>
        <authorList>
            <person name="Mueller A.J."/>
            <person name="Jung M.-Y."/>
            <person name="Strachan C.R."/>
            <person name="Herbold C.W."/>
            <person name="Kirkegaard R.H."/>
            <person name="Daims H."/>
        </authorList>
    </citation>
    <scope>NUCLEOTIDE SEQUENCE [LARGE SCALE GENOMIC DNA]</scope>
    <source>
        <strain evidence="6">EB</strain>
    </source>
</reference>
<evidence type="ECO:0000256" key="1">
    <source>
        <dbReference type="ARBA" id="ARBA00006964"/>
    </source>
</evidence>
<proteinExistence type="inferred from homology"/>
<evidence type="ECO:0000256" key="3">
    <source>
        <dbReference type="ARBA" id="ARBA00022112"/>
    </source>
</evidence>
<keyword evidence="4 5" id="KW-0479">Metal-binding</keyword>
<sequence>MDIHQISQYLDGLLEIHSIKDYPKALNGLQVENKATIRKVGLAVDACLATIKMAKEAGCQMMFVHHGLFWGGLQSVRGPHYQKLAALIKGDIALYSAHLPLDMHPLLGNNRALADQVGLEKVEAFGECEGQLIGLKGRVPRQSVKEIARKLEMQLSGPVKVIGQGEVETVGLVTGGAGDMIHQAVEAGLDCYITGEGANHQYHEAEEAGCALLFAGHYATETGGVKAVGRHLKEQFGVETVFLDYPTGM</sequence>
<dbReference type="FunFam" id="3.40.1390.30:FF:000001">
    <property type="entry name" value="GTP cyclohydrolase 1 type 2"/>
    <property type="match status" value="1"/>
</dbReference>
<dbReference type="GO" id="GO:0005737">
    <property type="term" value="C:cytoplasm"/>
    <property type="evidence" value="ECO:0007669"/>
    <property type="project" value="TreeGrafter"/>
</dbReference>
<dbReference type="NCBIfam" id="TIGR00486">
    <property type="entry name" value="YbgI_SA1388"/>
    <property type="match status" value="1"/>
</dbReference>
<dbReference type="Gene3D" id="3.40.1390.30">
    <property type="entry name" value="NIF3 (NGG1p interacting factor 3)-like"/>
    <property type="match status" value="2"/>
</dbReference>
<gene>
    <name evidence="6" type="ORF">G3M70_08175</name>
</gene>
<dbReference type="EMBL" id="CP048685">
    <property type="protein sequence ID" value="QPJ63755.1"/>
    <property type="molecule type" value="Genomic_DNA"/>
</dbReference>
<dbReference type="PANTHER" id="PTHR13799">
    <property type="entry name" value="NGG1 INTERACTING FACTOR 3"/>
    <property type="match status" value="1"/>
</dbReference>
<dbReference type="AlphaFoldDB" id="A0A7T0G1N9"/>
<dbReference type="SUPFAM" id="SSF102705">
    <property type="entry name" value="NIF3 (NGG1p interacting factor 3)-like"/>
    <property type="match status" value="1"/>
</dbReference>
<dbReference type="KEGG" id="nli:G3M70_08175"/>
<feature type="binding site" evidence="5">
    <location>
        <position position="102"/>
    </location>
    <ligand>
        <name>a divalent metal cation</name>
        <dbReference type="ChEBI" id="CHEBI:60240"/>
        <label>1</label>
    </ligand>
</feature>
<evidence type="ECO:0000256" key="5">
    <source>
        <dbReference type="PIRSR" id="PIRSR602678-1"/>
    </source>
</evidence>
<dbReference type="InterPro" id="IPR002678">
    <property type="entry name" value="DUF34/NIF3"/>
</dbReference>
<feature type="binding site" evidence="5">
    <location>
        <position position="65"/>
    </location>
    <ligand>
        <name>a divalent metal cation</name>
        <dbReference type="ChEBI" id="CHEBI:60240"/>
        <label>1</label>
    </ligand>
</feature>
<dbReference type="GO" id="GO:0046872">
    <property type="term" value="F:metal ion binding"/>
    <property type="evidence" value="ECO:0007669"/>
    <property type="project" value="UniProtKB-KW"/>
</dbReference>
<feature type="binding site" evidence="5">
    <location>
        <position position="66"/>
    </location>
    <ligand>
        <name>a divalent metal cation</name>
        <dbReference type="ChEBI" id="CHEBI:60240"/>
        <label>1</label>
    </ligand>
</feature>
<organism evidence="6 7">
    <name type="scientific">Candidatus Nitronauta litoralis</name>
    <dbReference type="NCBI Taxonomy" id="2705533"/>
    <lineage>
        <taxon>Bacteria</taxon>
        <taxon>Pseudomonadati</taxon>
        <taxon>Nitrospinota/Tectimicrobiota group</taxon>
        <taxon>Nitrospinota</taxon>
        <taxon>Nitrospinia</taxon>
        <taxon>Nitrospinales</taxon>
        <taxon>Nitrospinaceae</taxon>
        <taxon>Candidatus Nitronauta</taxon>
    </lineage>
</organism>
<accession>A0A7T0G1N9</accession>
<evidence type="ECO:0000313" key="7">
    <source>
        <dbReference type="Proteomes" id="UP000594688"/>
    </source>
</evidence>
<evidence type="ECO:0000256" key="4">
    <source>
        <dbReference type="ARBA" id="ARBA00022723"/>
    </source>
</evidence>
<evidence type="ECO:0000256" key="2">
    <source>
        <dbReference type="ARBA" id="ARBA00011643"/>
    </source>
</evidence>
<comment type="subunit">
    <text evidence="2">Homohexamer.</text>
</comment>
<dbReference type="PANTHER" id="PTHR13799:SF14">
    <property type="entry name" value="GTP CYCLOHYDROLASE 1 TYPE 2 HOMOLOG"/>
    <property type="match status" value="1"/>
</dbReference>
<comment type="similarity">
    <text evidence="1">Belongs to the GTP cyclohydrolase I type 2/NIF3 family.</text>
</comment>
<evidence type="ECO:0000313" key="6">
    <source>
        <dbReference type="EMBL" id="QPJ63755.1"/>
    </source>
</evidence>
<feature type="binding site" evidence="5">
    <location>
        <position position="217"/>
    </location>
    <ligand>
        <name>a divalent metal cation</name>
        <dbReference type="ChEBI" id="CHEBI:60240"/>
        <label>1</label>
    </ligand>
</feature>
<protein>
    <recommendedName>
        <fullName evidence="3">GTP cyclohydrolase 1 type 2 homolog</fullName>
    </recommendedName>
</protein>
<dbReference type="InterPro" id="IPR036069">
    <property type="entry name" value="DUF34/NIF3_sf"/>
</dbReference>
<name>A0A7T0G1N9_9BACT</name>
<dbReference type="Proteomes" id="UP000594688">
    <property type="component" value="Chromosome"/>
</dbReference>
<feature type="binding site" evidence="5">
    <location>
        <position position="221"/>
    </location>
    <ligand>
        <name>a divalent metal cation</name>
        <dbReference type="ChEBI" id="CHEBI:60240"/>
        <label>1</label>
    </ligand>
</feature>
<dbReference type="Pfam" id="PF01784">
    <property type="entry name" value="DUF34_NIF3"/>
    <property type="match status" value="1"/>
</dbReference>